<dbReference type="InterPro" id="IPR001638">
    <property type="entry name" value="Solute-binding_3/MltF_N"/>
</dbReference>
<reference evidence="3 4" key="1">
    <citation type="submission" date="2024-10" db="EMBL/GenBank/DDBJ databases">
        <title>Isolation, draft genome sequencing and identification of Phyllobacterium sp. NSA23, isolated from leaf soil.</title>
        <authorList>
            <person name="Akita H."/>
        </authorList>
    </citation>
    <scope>NUCLEOTIDE SEQUENCE [LARGE SCALE GENOMIC DNA]</scope>
    <source>
        <strain evidence="3 4">NSA23</strain>
    </source>
</reference>
<proteinExistence type="predicted"/>
<dbReference type="Proteomes" id="UP001628091">
    <property type="component" value="Unassembled WGS sequence"/>
</dbReference>
<sequence>MVICAVLSTEPVRAAGTAKSTVVTDLKAPDGVLRICASTKGEPYTIKDGSGFENRIAAVIAKAMDRKAEFTWTDKPSIFLVRDFLDKGACDVVMGVDDGDPRVLTTSPYYRTGYVFVTRTDSGLEIDNWSDEDLLKVKTIGYQFHSPAEVMLKQTGLYEDNLIYQYSLVNFTDRRNQYTQVSGERLVSEVANRAADAVVAFAPDVARYVKNSSTPLTMKVVNQNGLTKSGELIPQQFDQSVAVRKGDAELRAEIDAALQKVRPQIEAILKEEGIPLLQPNT</sequence>
<evidence type="ECO:0000259" key="2">
    <source>
        <dbReference type="SMART" id="SM00062"/>
    </source>
</evidence>
<dbReference type="Pfam" id="PF00497">
    <property type="entry name" value="SBP_bac_3"/>
    <property type="match status" value="1"/>
</dbReference>
<protein>
    <submittedName>
        <fullName evidence="3">Substrate-binding domain-containing protein</fullName>
    </submittedName>
</protein>
<comment type="caution">
    <text evidence="3">The sequence shown here is derived from an EMBL/GenBank/DDBJ whole genome shotgun (WGS) entry which is preliminary data.</text>
</comment>
<dbReference type="EMBL" id="BAAFZP010000002">
    <property type="protein sequence ID" value="GAB1583990.1"/>
    <property type="molecule type" value="Genomic_DNA"/>
</dbReference>
<evidence type="ECO:0000313" key="4">
    <source>
        <dbReference type="Proteomes" id="UP001628091"/>
    </source>
</evidence>
<dbReference type="SUPFAM" id="SSF53850">
    <property type="entry name" value="Periplasmic binding protein-like II"/>
    <property type="match status" value="1"/>
</dbReference>
<keyword evidence="4" id="KW-1185">Reference proteome</keyword>
<feature type="domain" description="Solute-binding protein family 3/N-terminal" evidence="2">
    <location>
        <begin position="32"/>
        <end position="275"/>
    </location>
</feature>
<dbReference type="PANTHER" id="PTHR35936:SF17">
    <property type="entry name" value="ARGININE-BINDING EXTRACELLULAR PROTEIN ARTP"/>
    <property type="match status" value="1"/>
</dbReference>
<evidence type="ECO:0000256" key="1">
    <source>
        <dbReference type="ARBA" id="ARBA00022729"/>
    </source>
</evidence>
<dbReference type="Gene3D" id="3.40.190.10">
    <property type="entry name" value="Periplasmic binding protein-like II"/>
    <property type="match status" value="2"/>
</dbReference>
<keyword evidence="1" id="KW-0732">Signal</keyword>
<dbReference type="PANTHER" id="PTHR35936">
    <property type="entry name" value="MEMBRANE-BOUND LYTIC MUREIN TRANSGLYCOSYLASE F"/>
    <property type="match status" value="1"/>
</dbReference>
<dbReference type="SMART" id="SM00062">
    <property type="entry name" value="PBPb"/>
    <property type="match status" value="1"/>
</dbReference>
<organism evidence="3 4">
    <name type="scientific">Phyllobacterium phragmitis</name>
    <dbReference type="NCBI Taxonomy" id="2670329"/>
    <lineage>
        <taxon>Bacteria</taxon>
        <taxon>Pseudomonadati</taxon>
        <taxon>Pseudomonadota</taxon>
        <taxon>Alphaproteobacteria</taxon>
        <taxon>Hyphomicrobiales</taxon>
        <taxon>Phyllobacteriaceae</taxon>
        <taxon>Phyllobacterium</taxon>
    </lineage>
</organism>
<accession>A0ABQ0H501</accession>
<name>A0ABQ0H501_9HYPH</name>
<gene>
    <name evidence="3" type="ORF">PPNSA23_39330</name>
</gene>
<dbReference type="InterPro" id="IPR022455">
    <property type="entry name" value="Methanol_oxidation_MoxJ"/>
</dbReference>
<evidence type="ECO:0000313" key="3">
    <source>
        <dbReference type="EMBL" id="GAB1583990.1"/>
    </source>
</evidence>
<dbReference type="NCBIfam" id="TIGR03870">
    <property type="entry name" value="ABC_MoxJ"/>
    <property type="match status" value="1"/>
</dbReference>